<dbReference type="SUPFAM" id="SSF56317">
    <property type="entry name" value="Carbon-nitrogen hydrolase"/>
    <property type="match status" value="1"/>
</dbReference>
<dbReference type="PROSITE" id="PS50263">
    <property type="entry name" value="CN_HYDROLASE"/>
    <property type="match status" value="1"/>
</dbReference>
<protein>
    <submittedName>
        <fullName evidence="4">Carbon-nitrogen hydrolase family protein</fullName>
    </submittedName>
</protein>
<dbReference type="Proteomes" id="UP000598488">
    <property type="component" value="Unassembled WGS sequence"/>
</dbReference>
<name>A0ABS0Z8M4_9GAMM</name>
<evidence type="ECO:0000313" key="5">
    <source>
        <dbReference type="Proteomes" id="UP000598488"/>
    </source>
</evidence>
<organism evidence="4 5">
    <name type="scientific">Marinomonas ostreistagni</name>
    <dbReference type="NCBI Taxonomy" id="359209"/>
    <lineage>
        <taxon>Bacteria</taxon>
        <taxon>Pseudomonadati</taxon>
        <taxon>Pseudomonadota</taxon>
        <taxon>Gammaproteobacteria</taxon>
        <taxon>Oceanospirillales</taxon>
        <taxon>Oceanospirillaceae</taxon>
        <taxon>Marinomonas</taxon>
    </lineage>
</organism>
<dbReference type="PANTHER" id="PTHR23088">
    <property type="entry name" value="NITRILASE-RELATED"/>
    <property type="match status" value="1"/>
</dbReference>
<dbReference type="EMBL" id="JAEMUH010000002">
    <property type="protein sequence ID" value="MBJ7549563.1"/>
    <property type="molecule type" value="Genomic_DNA"/>
</dbReference>
<dbReference type="InterPro" id="IPR036526">
    <property type="entry name" value="C-N_Hydrolase_sf"/>
</dbReference>
<evidence type="ECO:0000313" key="4">
    <source>
        <dbReference type="EMBL" id="MBJ7549563.1"/>
    </source>
</evidence>
<comment type="similarity">
    <text evidence="1">Belongs to the carbon-nitrogen hydrolase superfamily. NIT1/NIT2 family.</text>
</comment>
<sequence>MAKLGIACIQLTSVQDWQLNLNKVLELMTAAMDHNPRLLVLPENVFLFDAKQMRALSESESTTVILEAIKRFASEKNVYVLIGSHPMALDQDSRLVKAGRVRQSSLLIGPEGEVLARYDKIHLFDVDVDDKANTYRESRYIEPGEIAPVVYLVDDVCLGFSICYDLRFPEYYRRLAELGAEVVVVPSAFTYKTGEAHWHTLLCARAIENQFYVAGVGQVGWHSDTRRTYGNTVAYSPWGELIDKLDGEQEGIIYFEVDKTYLKSVRSAMPCLQHRRL</sequence>
<proteinExistence type="inferred from homology"/>
<dbReference type="GO" id="GO:0016787">
    <property type="term" value="F:hydrolase activity"/>
    <property type="evidence" value="ECO:0007669"/>
    <property type="project" value="UniProtKB-KW"/>
</dbReference>
<accession>A0ABS0Z8M4</accession>
<reference evidence="4 5" key="1">
    <citation type="submission" date="2020-12" db="EMBL/GenBank/DDBJ databases">
        <title>Comparative genome analysis of fungal antagonists Marinomonas ostreistagni 398 and M. spartinae 468.</title>
        <authorList>
            <person name="Fields J.L."/>
            <person name="Mavrodi O.V."/>
            <person name="Biber P.D."/>
            <person name="Indest K.J."/>
            <person name="Mavrodi D.V."/>
        </authorList>
    </citation>
    <scope>NUCLEOTIDE SEQUENCE [LARGE SCALE GENOMIC DNA]</scope>
    <source>
        <strain evidence="4 5">USM7</strain>
    </source>
</reference>
<keyword evidence="2 4" id="KW-0378">Hydrolase</keyword>
<feature type="domain" description="CN hydrolase" evidence="3">
    <location>
        <begin position="4"/>
        <end position="259"/>
    </location>
</feature>
<evidence type="ECO:0000259" key="3">
    <source>
        <dbReference type="PROSITE" id="PS50263"/>
    </source>
</evidence>
<dbReference type="InterPro" id="IPR001110">
    <property type="entry name" value="UPF0012_CS"/>
</dbReference>
<comment type="caution">
    <text evidence="4">The sequence shown here is derived from an EMBL/GenBank/DDBJ whole genome shotgun (WGS) entry which is preliminary data.</text>
</comment>
<evidence type="ECO:0000256" key="1">
    <source>
        <dbReference type="ARBA" id="ARBA00010613"/>
    </source>
</evidence>
<dbReference type="InterPro" id="IPR045254">
    <property type="entry name" value="Nit1/2_C-N_Hydrolase"/>
</dbReference>
<dbReference type="CDD" id="cd07572">
    <property type="entry name" value="nit"/>
    <property type="match status" value="1"/>
</dbReference>
<keyword evidence="5" id="KW-1185">Reference proteome</keyword>
<dbReference type="PANTHER" id="PTHR23088:SF27">
    <property type="entry name" value="DEAMINATED GLUTATHIONE AMIDASE"/>
    <property type="match status" value="1"/>
</dbReference>
<dbReference type="InterPro" id="IPR003010">
    <property type="entry name" value="C-N_Hydrolase"/>
</dbReference>
<dbReference type="Gene3D" id="3.60.110.10">
    <property type="entry name" value="Carbon-nitrogen hydrolase"/>
    <property type="match status" value="1"/>
</dbReference>
<evidence type="ECO:0000256" key="2">
    <source>
        <dbReference type="ARBA" id="ARBA00022801"/>
    </source>
</evidence>
<dbReference type="PROSITE" id="PS01227">
    <property type="entry name" value="UPF0012"/>
    <property type="match status" value="1"/>
</dbReference>
<dbReference type="Pfam" id="PF00795">
    <property type="entry name" value="CN_hydrolase"/>
    <property type="match status" value="1"/>
</dbReference>
<dbReference type="RefSeq" id="WP_199460809.1">
    <property type="nucleotide sequence ID" value="NZ_JAEMUH010000002.1"/>
</dbReference>
<gene>
    <name evidence="4" type="ORF">JHD44_02625</name>
</gene>